<dbReference type="AlphaFoldDB" id="F2UHC7"/>
<dbReference type="RefSeq" id="XP_004991440.1">
    <property type="nucleotide sequence ID" value="XM_004991383.1"/>
</dbReference>
<dbReference type="GO" id="GO:0000175">
    <property type="term" value="F:3'-5'-RNA exonuclease activity"/>
    <property type="evidence" value="ECO:0007669"/>
    <property type="project" value="TreeGrafter"/>
</dbReference>
<protein>
    <recommendedName>
        <fullName evidence="1">Endonuclease/exonuclease/phosphatase domain-containing protein</fullName>
    </recommendedName>
</protein>
<dbReference type="Pfam" id="PF03372">
    <property type="entry name" value="Exo_endo_phos"/>
    <property type="match status" value="1"/>
</dbReference>
<dbReference type="GeneID" id="16072000"/>
<dbReference type="KEGG" id="sre:PTSG_07643"/>
<dbReference type="EMBL" id="GL832974">
    <property type="protein sequence ID" value="EGD76526.1"/>
    <property type="molecule type" value="Genomic_DNA"/>
</dbReference>
<evidence type="ECO:0000313" key="2">
    <source>
        <dbReference type="EMBL" id="EGD76526.1"/>
    </source>
</evidence>
<dbReference type="OrthoDB" id="2866996at2759"/>
<gene>
    <name evidence="2" type="ORF">PTSG_07643</name>
</gene>
<dbReference type="SUPFAM" id="SSF56219">
    <property type="entry name" value="DNase I-like"/>
    <property type="match status" value="1"/>
</dbReference>
<name>F2UHC7_SALR5</name>
<dbReference type="InParanoid" id="F2UHC7"/>
<dbReference type="Proteomes" id="UP000007799">
    <property type="component" value="Unassembled WGS sequence"/>
</dbReference>
<dbReference type="eggNOG" id="KOG0620">
    <property type="taxonomic scope" value="Eukaryota"/>
</dbReference>
<dbReference type="STRING" id="946362.F2UHC7"/>
<dbReference type="PANTHER" id="PTHR12121">
    <property type="entry name" value="CARBON CATABOLITE REPRESSOR PROTEIN 4"/>
    <property type="match status" value="1"/>
</dbReference>
<dbReference type="Gene3D" id="3.60.10.10">
    <property type="entry name" value="Endonuclease/exonuclease/phosphatase"/>
    <property type="match status" value="1"/>
</dbReference>
<evidence type="ECO:0000313" key="3">
    <source>
        <dbReference type="Proteomes" id="UP000007799"/>
    </source>
</evidence>
<evidence type="ECO:0000259" key="1">
    <source>
        <dbReference type="Pfam" id="PF03372"/>
    </source>
</evidence>
<dbReference type="InterPro" id="IPR050410">
    <property type="entry name" value="CCR4/nocturin_mRNA_transcr"/>
</dbReference>
<accession>F2UHC7</accession>
<dbReference type="OMA" id="TYHMPCA"/>
<sequence>MQVVTFNVLSPPLTQKDYFPYLTEDLLDPDVRWKMLVAELLDLMESDSIICLQEVDHSWFGKFVLLFEKEGYTFVPVTYSPLLGVAIAFPRARIGDLIPDCIGVRSISKLRDSTITAKRCWNVALQVHLTRSSGKGQDFAVTTYHMPCKFREPHVMAMHCSMLVKWAHNTANSLPYIVAGDFNIKPKDPCYDMIVNGFIHPEVKGALATPAATFNEVPKALRSALREHHGREPEFTNWTHEFQDTLDYIFLSDEWVVRDACDPESFPEGPYPSERVVSDHIPLWATLDLVA</sequence>
<dbReference type="InterPro" id="IPR036691">
    <property type="entry name" value="Endo/exonu/phosph_ase_sf"/>
</dbReference>
<feature type="domain" description="Endonuclease/exonuclease/phosphatase" evidence="1">
    <location>
        <begin position="4"/>
        <end position="280"/>
    </location>
</feature>
<dbReference type="PANTHER" id="PTHR12121:SF101">
    <property type="entry name" value="ENDONUCLEASE_EXONUCLEASE_PHOSPHATASE DOMAIN-CONTAINING PROTEIN"/>
    <property type="match status" value="1"/>
</dbReference>
<proteinExistence type="predicted"/>
<reference evidence="2" key="1">
    <citation type="submission" date="2009-08" db="EMBL/GenBank/DDBJ databases">
        <title>Annotation of Salpingoeca rosetta.</title>
        <authorList>
            <consortium name="The Broad Institute Genome Sequencing Platform"/>
            <person name="Russ C."/>
            <person name="Cuomo C."/>
            <person name="Burger G."/>
            <person name="Gray M.W."/>
            <person name="Holland P.W.H."/>
            <person name="King N."/>
            <person name="Lang F.B.F."/>
            <person name="Roger A.J."/>
            <person name="Ruiz-Trillo I."/>
            <person name="Young S.K."/>
            <person name="Zeng Q."/>
            <person name="Gargeya S."/>
            <person name="Alvarado L."/>
            <person name="Berlin A."/>
            <person name="Chapman S.B."/>
            <person name="Chen Z."/>
            <person name="Freedman E."/>
            <person name="Gellesch M."/>
            <person name="Goldberg J."/>
            <person name="Griggs A."/>
            <person name="Gujja S."/>
            <person name="Heilman E."/>
            <person name="Heiman D."/>
            <person name="Howarth C."/>
            <person name="Mehta T."/>
            <person name="Neiman D."/>
            <person name="Pearson M."/>
            <person name="Roberts A."/>
            <person name="Saif S."/>
            <person name="Shea T."/>
            <person name="Shenoy N."/>
            <person name="Sisk P."/>
            <person name="Stolte C."/>
            <person name="Sykes S."/>
            <person name="White J."/>
            <person name="Yandava C."/>
            <person name="Haas B."/>
            <person name="Nusbaum C."/>
            <person name="Birren B."/>
        </authorList>
    </citation>
    <scope>NUCLEOTIDE SEQUENCE [LARGE SCALE GENOMIC DNA]</scope>
    <source>
        <strain evidence="2">ATCC 50818</strain>
    </source>
</reference>
<organism evidence="3">
    <name type="scientific">Salpingoeca rosetta (strain ATCC 50818 / BSB-021)</name>
    <dbReference type="NCBI Taxonomy" id="946362"/>
    <lineage>
        <taxon>Eukaryota</taxon>
        <taxon>Choanoflagellata</taxon>
        <taxon>Craspedida</taxon>
        <taxon>Salpingoecidae</taxon>
        <taxon>Salpingoeca</taxon>
    </lineage>
</organism>
<keyword evidence="3" id="KW-1185">Reference proteome</keyword>
<dbReference type="InterPro" id="IPR005135">
    <property type="entry name" value="Endo/exonuclease/phosphatase"/>
</dbReference>